<comment type="caution">
    <text evidence="3">The sequence shown here is derived from an EMBL/GenBank/DDBJ whole genome shotgun (WGS) entry which is preliminary data.</text>
</comment>
<dbReference type="RefSeq" id="WP_273839653.1">
    <property type="nucleotide sequence ID" value="NZ_JAQQWT010000001.1"/>
</dbReference>
<dbReference type="SUPFAM" id="SSF140423">
    <property type="entry name" value="MW0975(SA0943)-like"/>
    <property type="match status" value="1"/>
</dbReference>
<dbReference type="EMBL" id="JBHLTR010000006">
    <property type="protein sequence ID" value="MFC0558775.1"/>
    <property type="molecule type" value="Genomic_DNA"/>
</dbReference>
<accession>A0ABV6NDD2</accession>
<keyword evidence="4" id="KW-1185">Reference proteome</keyword>
<reference evidence="3 4" key="1">
    <citation type="submission" date="2024-09" db="EMBL/GenBank/DDBJ databases">
        <authorList>
            <person name="Sun Q."/>
            <person name="Mori K."/>
        </authorList>
    </citation>
    <scope>NUCLEOTIDE SEQUENCE [LARGE SCALE GENOMIC DNA]</scope>
    <source>
        <strain evidence="3 4">NCAIM B.02301</strain>
    </source>
</reference>
<gene>
    <name evidence="3" type="ORF">ACFFH4_06890</name>
</gene>
<name>A0ABV6NDD2_9BACI</name>
<dbReference type="PROSITE" id="PS51257">
    <property type="entry name" value="PROKAR_LIPOPROTEIN"/>
    <property type="match status" value="1"/>
</dbReference>
<evidence type="ECO:0000313" key="4">
    <source>
        <dbReference type="Proteomes" id="UP001589833"/>
    </source>
</evidence>
<keyword evidence="1" id="KW-0175">Coiled coil</keyword>
<feature type="signal peptide" evidence="2">
    <location>
        <begin position="1"/>
        <end position="18"/>
    </location>
</feature>
<dbReference type="Pfam" id="PF10368">
    <property type="entry name" value="YkyA"/>
    <property type="match status" value="1"/>
</dbReference>
<evidence type="ECO:0000256" key="2">
    <source>
        <dbReference type="SAM" id="SignalP"/>
    </source>
</evidence>
<evidence type="ECO:0000256" key="1">
    <source>
        <dbReference type="SAM" id="Coils"/>
    </source>
</evidence>
<dbReference type="InterPro" id="IPR019454">
    <property type="entry name" value="Lipoprot_YkyA-like"/>
</dbReference>
<proteinExistence type="predicted"/>
<feature type="coiled-coil region" evidence="1">
    <location>
        <begin position="160"/>
        <end position="187"/>
    </location>
</feature>
<feature type="chain" id="PRO_5046712353" evidence="2">
    <location>
        <begin position="19"/>
        <end position="216"/>
    </location>
</feature>
<evidence type="ECO:0000313" key="3">
    <source>
        <dbReference type="EMBL" id="MFC0558775.1"/>
    </source>
</evidence>
<dbReference type="Proteomes" id="UP001589833">
    <property type="component" value="Unassembled WGS sequence"/>
</dbReference>
<dbReference type="Gene3D" id="1.20.120.570">
    <property type="entry name" value="YkyA-like"/>
    <property type="match status" value="1"/>
</dbReference>
<keyword evidence="2" id="KW-0732">Signal</keyword>
<organism evidence="3 4">
    <name type="scientific">Halalkalibacter alkalisediminis</name>
    <dbReference type="NCBI Taxonomy" id="935616"/>
    <lineage>
        <taxon>Bacteria</taxon>
        <taxon>Bacillati</taxon>
        <taxon>Bacillota</taxon>
        <taxon>Bacilli</taxon>
        <taxon>Bacillales</taxon>
        <taxon>Bacillaceae</taxon>
        <taxon>Halalkalibacter</taxon>
    </lineage>
</organism>
<dbReference type="InterPro" id="IPR036785">
    <property type="entry name" value="YkyA-like_sf"/>
</dbReference>
<sequence>MLIFKKWAMLLFMIGALAGCGEQPAETIYQYLEAAVEREEPFGQQQEPLQNAELRENEIFEEMIALGLGDLDELTRLANEAIVSVEAREAMVAKEKTSLEESFMTFNKIETEIENIKDEALVSMVNTLAASMKTRYENYNHLHEVYVKTAVEDRVLFEMLKSEELELEELQAQIDVVNDLYVEVEKRKEAFNRSTDDYNQLKREFYEAAGLNVQFE</sequence>
<protein>
    <submittedName>
        <fullName evidence="3">YkyA family protein</fullName>
    </submittedName>
</protein>